<dbReference type="GO" id="GO:0016616">
    <property type="term" value="F:oxidoreductase activity, acting on the CH-OH group of donors, NAD or NADP as acceptor"/>
    <property type="evidence" value="ECO:0007669"/>
    <property type="project" value="InterPro"/>
</dbReference>
<evidence type="ECO:0000256" key="1">
    <source>
        <dbReference type="ARBA" id="ARBA00005854"/>
    </source>
</evidence>
<name>A0A1H3IDQ3_9EURY</name>
<dbReference type="PANTHER" id="PTHR43761">
    <property type="entry name" value="D-ISOMER SPECIFIC 2-HYDROXYACID DEHYDROGENASE FAMILY PROTEIN (AFU_ORTHOLOGUE AFUA_1G13630)"/>
    <property type="match status" value="1"/>
</dbReference>
<dbReference type="InterPro" id="IPR043322">
    <property type="entry name" value="CtBP"/>
</dbReference>
<protein>
    <submittedName>
        <fullName evidence="7">D-3-phosphoglycerate dehydrogenase</fullName>
    </submittedName>
</protein>
<dbReference type="Pfam" id="PF00389">
    <property type="entry name" value="2-Hacid_dh"/>
    <property type="match status" value="1"/>
</dbReference>
<dbReference type="InterPro" id="IPR006140">
    <property type="entry name" value="D-isomer_DH_NAD-bd"/>
</dbReference>
<dbReference type="PANTHER" id="PTHR43761:SF1">
    <property type="entry name" value="D-ISOMER SPECIFIC 2-HYDROXYACID DEHYDROGENASE CATALYTIC DOMAIN-CONTAINING PROTEIN-RELATED"/>
    <property type="match status" value="1"/>
</dbReference>
<dbReference type="SUPFAM" id="SSF52283">
    <property type="entry name" value="Formate/glycerate dehydrogenase catalytic domain-like"/>
    <property type="match status" value="1"/>
</dbReference>
<dbReference type="Pfam" id="PF02826">
    <property type="entry name" value="2-Hacid_dh_C"/>
    <property type="match status" value="1"/>
</dbReference>
<keyword evidence="2 4" id="KW-0560">Oxidoreductase</keyword>
<evidence type="ECO:0000259" key="6">
    <source>
        <dbReference type="Pfam" id="PF02826"/>
    </source>
</evidence>
<dbReference type="RefSeq" id="WP_089768126.1">
    <property type="nucleotide sequence ID" value="NZ_FNPB01000009.1"/>
</dbReference>
<organism evidence="7 8">
    <name type="scientific">Halobellus clavatus</name>
    <dbReference type="NCBI Taxonomy" id="660517"/>
    <lineage>
        <taxon>Archaea</taxon>
        <taxon>Methanobacteriati</taxon>
        <taxon>Methanobacteriota</taxon>
        <taxon>Stenosarchaea group</taxon>
        <taxon>Halobacteria</taxon>
        <taxon>Halobacteriales</taxon>
        <taxon>Haloferacaceae</taxon>
        <taxon>Halobellus</taxon>
    </lineage>
</organism>
<dbReference type="InterPro" id="IPR036291">
    <property type="entry name" value="NAD(P)-bd_dom_sf"/>
</dbReference>
<accession>A0A1H3IDQ3</accession>
<dbReference type="GO" id="GO:0003714">
    <property type="term" value="F:transcription corepressor activity"/>
    <property type="evidence" value="ECO:0007669"/>
    <property type="project" value="InterPro"/>
</dbReference>
<gene>
    <name evidence="7" type="ORF">SAMN04487946_109132</name>
</gene>
<dbReference type="InterPro" id="IPR029753">
    <property type="entry name" value="D-isomer_DH_CS"/>
</dbReference>
<dbReference type="Proteomes" id="UP000199170">
    <property type="component" value="Unassembled WGS sequence"/>
</dbReference>
<dbReference type="SUPFAM" id="SSF51735">
    <property type="entry name" value="NAD(P)-binding Rossmann-fold domains"/>
    <property type="match status" value="1"/>
</dbReference>
<dbReference type="AlphaFoldDB" id="A0A1H3IDQ3"/>
<dbReference type="STRING" id="660517.SAMN04487946_109132"/>
<dbReference type="Gene3D" id="3.40.50.720">
    <property type="entry name" value="NAD(P)-binding Rossmann-like Domain"/>
    <property type="match status" value="2"/>
</dbReference>
<keyword evidence="3" id="KW-0520">NAD</keyword>
<comment type="similarity">
    <text evidence="1 4">Belongs to the D-isomer specific 2-hydroxyacid dehydrogenase family.</text>
</comment>
<keyword evidence="8" id="KW-1185">Reference proteome</keyword>
<feature type="domain" description="D-isomer specific 2-hydroxyacid dehydrogenase catalytic" evidence="5">
    <location>
        <begin position="31"/>
        <end position="322"/>
    </location>
</feature>
<dbReference type="CDD" id="cd05299">
    <property type="entry name" value="CtBP_dh"/>
    <property type="match status" value="1"/>
</dbReference>
<dbReference type="PROSITE" id="PS00671">
    <property type="entry name" value="D_2_HYDROXYACID_DH_3"/>
    <property type="match status" value="1"/>
</dbReference>
<dbReference type="EMBL" id="FNPB01000009">
    <property type="protein sequence ID" value="SDY25585.1"/>
    <property type="molecule type" value="Genomic_DNA"/>
</dbReference>
<proteinExistence type="inferred from homology"/>
<sequence>MTSERPVRIVHIDPDGFEDVTIERSTLATELGSIEFKTVDTAGEAIADEVETADIILTHYAAVPASAMDATGCSVVTCYATGVDNVDVEAATERGIAVTNVPKYCDEEVGEHIVTLALALRRGLPQYEDHTADGGWDWRAADAVGTAATQTLGFFAFGRKARVAARKADAFGFDVVAHDPYLSAEDIRDAGAEPVSFDELVEGSDVLSLNAPLTPETEARFDASVFDRMPQGSILINTARGKLIDEAALLEALDDGPLHGAGLDVLATEPPEPDNPLLHHPDTIVTPHAAWYSPGAVERVRRRGSEIAAAAFRGEPVDGVVNPDALDVE</sequence>
<dbReference type="InterPro" id="IPR006139">
    <property type="entry name" value="D-isomer_2_OHA_DH_cat_dom"/>
</dbReference>
<dbReference type="GO" id="GO:0051287">
    <property type="term" value="F:NAD binding"/>
    <property type="evidence" value="ECO:0007669"/>
    <property type="project" value="InterPro"/>
</dbReference>
<reference evidence="8" key="1">
    <citation type="submission" date="2016-10" db="EMBL/GenBank/DDBJ databases">
        <authorList>
            <person name="Varghese N."/>
            <person name="Submissions S."/>
        </authorList>
    </citation>
    <scope>NUCLEOTIDE SEQUENCE [LARGE SCALE GENOMIC DNA]</scope>
    <source>
        <strain evidence="8">CGMCC 1.10118</strain>
    </source>
</reference>
<evidence type="ECO:0000259" key="5">
    <source>
        <dbReference type="Pfam" id="PF00389"/>
    </source>
</evidence>
<evidence type="ECO:0000313" key="8">
    <source>
        <dbReference type="Proteomes" id="UP000199170"/>
    </source>
</evidence>
<feature type="domain" description="D-isomer specific 2-hydroxyacid dehydrogenase NAD-binding" evidence="6">
    <location>
        <begin position="115"/>
        <end position="290"/>
    </location>
</feature>
<evidence type="ECO:0000256" key="2">
    <source>
        <dbReference type="ARBA" id="ARBA00023002"/>
    </source>
</evidence>
<dbReference type="OrthoDB" id="34275at2157"/>
<dbReference type="InterPro" id="IPR050418">
    <property type="entry name" value="D-iso_2-hydroxyacid_DH_PdxB"/>
</dbReference>
<evidence type="ECO:0000256" key="3">
    <source>
        <dbReference type="ARBA" id="ARBA00023027"/>
    </source>
</evidence>
<evidence type="ECO:0000256" key="4">
    <source>
        <dbReference type="RuleBase" id="RU003719"/>
    </source>
</evidence>
<evidence type="ECO:0000313" key="7">
    <source>
        <dbReference type="EMBL" id="SDY25585.1"/>
    </source>
</evidence>